<evidence type="ECO:0000259" key="2">
    <source>
        <dbReference type="PROSITE" id="PS50888"/>
    </source>
</evidence>
<accession>A0A9N9GM11</accession>
<protein>
    <submittedName>
        <fullName evidence="3">18179_t:CDS:1</fullName>
    </submittedName>
</protein>
<dbReference type="GO" id="GO:0046983">
    <property type="term" value="F:protein dimerization activity"/>
    <property type="evidence" value="ECO:0007669"/>
    <property type="project" value="InterPro"/>
</dbReference>
<dbReference type="Gene3D" id="4.10.280.10">
    <property type="entry name" value="Helix-loop-helix DNA-binding domain"/>
    <property type="match status" value="1"/>
</dbReference>
<gene>
    <name evidence="3" type="ORF">DERYTH_LOCUS8602</name>
</gene>
<feature type="region of interest" description="Disordered" evidence="1">
    <location>
        <begin position="88"/>
        <end position="139"/>
    </location>
</feature>
<dbReference type="InterPro" id="IPR011598">
    <property type="entry name" value="bHLH_dom"/>
</dbReference>
<dbReference type="OrthoDB" id="10525681at2759"/>
<feature type="compositionally biased region" description="Basic and acidic residues" evidence="1">
    <location>
        <begin position="26"/>
        <end position="46"/>
    </location>
</feature>
<feature type="region of interest" description="Disordered" evidence="1">
    <location>
        <begin position="19"/>
        <end position="46"/>
    </location>
</feature>
<feature type="compositionally biased region" description="Basic and acidic residues" evidence="1">
    <location>
        <begin position="88"/>
        <end position="98"/>
    </location>
</feature>
<organism evidence="3 4">
    <name type="scientific">Dentiscutata erythropus</name>
    <dbReference type="NCBI Taxonomy" id="1348616"/>
    <lineage>
        <taxon>Eukaryota</taxon>
        <taxon>Fungi</taxon>
        <taxon>Fungi incertae sedis</taxon>
        <taxon>Mucoromycota</taxon>
        <taxon>Glomeromycotina</taxon>
        <taxon>Glomeromycetes</taxon>
        <taxon>Diversisporales</taxon>
        <taxon>Gigasporaceae</taxon>
        <taxon>Dentiscutata</taxon>
    </lineage>
</organism>
<feature type="compositionally biased region" description="Polar residues" evidence="1">
    <location>
        <begin position="117"/>
        <end position="139"/>
    </location>
</feature>
<dbReference type="AlphaFoldDB" id="A0A9N9GM11"/>
<dbReference type="SUPFAM" id="SSF47459">
    <property type="entry name" value="HLH, helix-loop-helix DNA-binding domain"/>
    <property type="match status" value="1"/>
</dbReference>
<dbReference type="EMBL" id="CAJVPY010004469">
    <property type="protein sequence ID" value="CAG8620276.1"/>
    <property type="molecule type" value="Genomic_DNA"/>
</dbReference>
<proteinExistence type="predicted"/>
<evidence type="ECO:0000313" key="4">
    <source>
        <dbReference type="Proteomes" id="UP000789405"/>
    </source>
</evidence>
<comment type="caution">
    <text evidence="3">The sequence shown here is derived from an EMBL/GenBank/DDBJ whole genome shotgun (WGS) entry which is preliminary data.</text>
</comment>
<dbReference type="Pfam" id="PF00010">
    <property type="entry name" value="HLH"/>
    <property type="match status" value="1"/>
</dbReference>
<dbReference type="Proteomes" id="UP000789405">
    <property type="component" value="Unassembled WGS sequence"/>
</dbReference>
<dbReference type="PROSITE" id="PS50888">
    <property type="entry name" value="BHLH"/>
    <property type="match status" value="1"/>
</dbReference>
<reference evidence="3" key="1">
    <citation type="submission" date="2021-06" db="EMBL/GenBank/DDBJ databases">
        <authorList>
            <person name="Kallberg Y."/>
            <person name="Tangrot J."/>
            <person name="Rosling A."/>
        </authorList>
    </citation>
    <scope>NUCLEOTIDE SEQUENCE</scope>
    <source>
        <strain evidence="3">MA453B</strain>
    </source>
</reference>
<keyword evidence="4" id="KW-1185">Reference proteome</keyword>
<evidence type="ECO:0000313" key="3">
    <source>
        <dbReference type="EMBL" id="CAG8620276.1"/>
    </source>
</evidence>
<sequence length="139" mass="16075">MTRLTENGVTIDALSNVLKKRKKRKSNQDPVEKRKTKVNDERERREDINEGFDLLYELLPTTYYKRKASKAELLKKSGYNTSIEVQDSKRTICTDRAQDPTSNPKKQKAHQREYVTYVSTTSSDKTGLTGESTSMMLHR</sequence>
<dbReference type="InterPro" id="IPR036638">
    <property type="entry name" value="HLH_DNA-bd_sf"/>
</dbReference>
<name>A0A9N9GM11_9GLOM</name>
<evidence type="ECO:0000256" key="1">
    <source>
        <dbReference type="SAM" id="MobiDB-lite"/>
    </source>
</evidence>
<feature type="domain" description="BHLH" evidence="2">
    <location>
        <begin position="32"/>
        <end position="84"/>
    </location>
</feature>
<dbReference type="CDD" id="cd00083">
    <property type="entry name" value="bHLH_SF"/>
    <property type="match status" value="1"/>
</dbReference>